<evidence type="ECO:0000256" key="1">
    <source>
        <dbReference type="ARBA" id="ARBA00006464"/>
    </source>
</evidence>
<keyword evidence="2" id="KW-1133">Transmembrane helix</keyword>
<dbReference type="EMBL" id="JAICCF010000004">
    <property type="protein sequence ID" value="MBW8686722.1"/>
    <property type="molecule type" value="Genomic_DNA"/>
</dbReference>
<feature type="transmembrane region" description="Helical" evidence="2">
    <location>
        <begin position="67"/>
        <end position="88"/>
    </location>
</feature>
<comment type="caution">
    <text evidence="4">The sequence shown here is derived from an EMBL/GenBank/DDBJ whole genome shotgun (WGS) entry which is preliminary data.</text>
</comment>
<organism evidence="4 5">
    <name type="scientific">Chitinophaga rhizophila</name>
    <dbReference type="NCBI Taxonomy" id="2866212"/>
    <lineage>
        <taxon>Bacteria</taxon>
        <taxon>Pseudomonadati</taxon>
        <taxon>Bacteroidota</taxon>
        <taxon>Chitinophagia</taxon>
        <taxon>Chitinophagales</taxon>
        <taxon>Chitinophagaceae</taxon>
        <taxon>Chitinophaga</taxon>
    </lineage>
</organism>
<dbReference type="InterPro" id="IPR003362">
    <property type="entry name" value="Bact_transf"/>
</dbReference>
<protein>
    <submittedName>
        <fullName evidence="4">Sugar transferase</fullName>
    </submittedName>
</protein>
<keyword evidence="5" id="KW-1185">Reference proteome</keyword>
<evidence type="ECO:0000256" key="2">
    <source>
        <dbReference type="SAM" id="Phobius"/>
    </source>
</evidence>
<dbReference type="GO" id="GO:0016740">
    <property type="term" value="F:transferase activity"/>
    <property type="evidence" value="ECO:0007669"/>
    <property type="project" value="UniProtKB-KW"/>
</dbReference>
<evidence type="ECO:0000259" key="3">
    <source>
        <dbReference type="Pfam" id="PF02397"/>
    </source>
</evidence>
<dbReference type="Pfam" id="PF02397">
    <property type="entry name" value="Bac_transf"/>
    <property type="match status" value="1"/>
</dbReference>
<dbReference type="PANTHER" id="PTHR30576">
    <property type="entry name" value="COLANIC BIOSYNTHESIS UDP-GLUCOSE LIPID CARRIER TRANSFERASE"/>
    <property type="match status" value="1"/>
</dbReference>
<sequence length="261" mass="29619">MKAAAKQYTFIDEIITDQCLPRLSSKVAFINKFKQLNAFPPLTVVGGKRKQDHKRTANAVLKRGFDIIVAGIALLVISPILLLIAAIIRLESKGPIFYAARRAGKNYQVFKFYKFRTMVVDADKKLQQLQHMNQYKSGDGPVFYKVSNDPRVTRFGAFLRNTSLDELPQLFNVLIGDMSLVGNRPLPLYEASTLTTDDWAQRFLAPAGITGLWQISKRGKKEMSAQERIALDINYSNQHSFRYDMWIMANTPKALIQKDNV</sequence>
<evidence type="ECO:0000313" key="4">
    <source>
        <dbReference type="EMBL" id="MBW8686722.1"/>
    </source>
</evidence>
<comment type="similarity">
    <text evidence="1">Belongs to the bacterial sugar transferase family.</text>
</comment>
<keyword evidence="4" id="KW-0808">Transferase</keyword>
<name>A0ABS7GGA5_9BACT</name>
<accession>A0ABS7GGA5</accession>
<evidence type="ECO:0000313" key="5">
    <source>
        <dbReference type="Proteomes" id="UP000812961"/>
    </source>
</evidence>
<gene>
    <name evidence="4" type="ORF">K1Y79_20455</name>
</gene>
<keyword evidence="2" id="KW-0472">Membrane</keyword>
<reference evidence="4 5" key="1">
    <citation type="submission" date="2021-08" db="EMBL/GenBank/DDBJ databases">
        <title>The genome sequence of Chitinophaga sp. B61.</title>
        <authorList>
            <person name="Zhang X."/>
        </authorList>
    </citation>
    <scope>NUCLEOTIDE SEQUENCE [LARGE SCALE GENOMIC DNA]</scope>
    <source>
        <strain evidence="4 5">B61</strain>
    </source>
</reference>
<dbReference type="Proteomes" id="UP000812961">
    <property type="component" value="Unassembled WGS sequence"/>
</dbReference>
<proteinExistence type="inferred from homology"/>
<feature type="domain" description="Bacterial sugar transferase" evidence="3">
    <location>
        <begin position="62"/>
        <end position="256"/>
    </location>
</feature>
<dbReference type="PANTHER" id="PTHR30576:SF0">
    <property type="entry name" value="UNDECAPRENYL-PHOSPHATE N-ACETYLGALACTOSAMINYL 1-PHOSPHATE TRANSFERASE-RELATED"/>
    <property type="match status" value="1"/>
</dbReference>
<keyword evidence="2" id="KW-0812">Transmembrane</keyword>